<name>A0A9D0YPS0_AQUAO</name>
<protein>
    <recommendedName>
        <fullName evidence="1">non-specific serine/threonine protein kinase</fullName>
        <ecNumber evidence="1">2.7.11.1</ecNumber>
    </recommendedName>
</protein>
<evidence type="ECO:0000259" key="9">
    <source>
        <dbReference type="Pfam" id="PF01163"/>
    </source>
</evidence>
<organism evidence="10 11">
    <name type="scientific">Aquifex aeolicus</name>
    <dbReference type="NCBI Taxonomy" id="63363"/>
    <lineage>
        <taxon>Bacteria</taxon>
        <taxon>Pseudomonadati</taxon>
        <taxon>Aquificota</taxon>
        <taxon>Aquificia</taxon>
        <taxon>Aquificales</taxon>
        <taxon>Aquificaceae</taxon>
        <taxon>Aquifex</taxon>
    </lineage>
</organism>
<dbReference type="GO" id="GO:0005524">
    <property type="term" value="F:ATP binding"/>
    <property type="evidence" value="ECO:0007669"/>
    <property type="project" value="UniProtKB-KW"/>
</dbReference>
<evidence type="ECO:0000256" key="3">
    <source>
        <dbReference type="ARBA" id="ARBA00022679"/>
    </source>
</evidence>
<dbReference type="SUPFAM" id="SSF56112">
    <property type="entry name" value="Protein kinase-like (PK-like)"/>
    <property type="match status" value="1"/>
</dbReference>
<evidence type="ECO:0000256" key="5">
    <source>
        <dbReference type="ARBA" id="ARBA00022777"/>
    </source>
</evidence>
<evidence type="ECO:0000256" key="6">
    <source>
        <dbReference type="ARBA" id="ARBA00022840"/>
    </source>
</evidence>
<evidence type="ECO:0000256" key="2">
    <source>
        <dbReference type="ARBA" id="ARBA00022527"/>
    </source>
</evidence>
<keyword evidence="5" id="KW-0418">Kinase</keyword>
<dbReference type="AlphaFoldDB" id="A0A9D0YPS0"/>
<evidence type="ECO:0000313" key="10">
    <source>
        <dbReference type="EMBL" id="HIP98248.1"/>
    </source>
</evidence>
<dbReference type="EMBL" id="DQVE01000028">
    <property type="protein sequence ID" value="HIP98248.1"/>
    <property type="molecule type" value="Genomic_DNA"/>
</dbReference>
<evidence type="ECO:0000256" key="7">
    <source>
        <dbReference type="ARBA" id="ARBA00047899"/>
    </source>
</evidence>
<comment type="catalytic activity">
    <reaction evidence="8">
        <text>L-seryl-[protein] + ATP = O-phospho-L-seryl-[protein] + ADP + H(+)</text>
        <dbReference type="Rhea" id="RHEA:17989"/>
        <dbReference type="Rhea" id="RHEA-COMP:9863"/>
        <dbReference type="Rhea" id="RHEA-COMP:11604"/>
        <dbReference type="ChEBI" id="CHEBI:15378"/>
        <dbReference type="ChEBI" id="CHEBI:29999"/>
        <dbReference type="ChEBI" id="CHEBI:30616"/>
        <dbReference type="ChEBI" id="CHEBI:83421"/>
        <dbReference type="ChEBI" id="CHEBI:456216"/>
        <dbReference type="EC" id="2.7.11.1"/>
    </reaction>
</comment>
<dbReference type="GO" id="GO:0004674">
    <property type="term" value="F:protein serine/threonine kinase activity"/>
    <property type="evidence" value="ECO:0007669"/>
    <property type="project" value="UniProtKB-KW"/>
</dbReference>
<evidence type="ECO:0000256" key="8">
    <source>
        <dbReference type="ARBA" id="ARBA00048679"/>
    </source>
</evidence>
<reference evidence="10" key="1">
    <citation type="journal article" date="2020" name="ISME J.">
        <title>Gammaproteobacteria mediating utilization of methyl-, sulfur- and petroleum organic compounds in deep ocean hydrothermal plumes.</title>
        <authorList>
            <person name="Zhou Z."/>
            <person name="Liu Y."/>
            <person name="Pan J."/>
            <person name="Cron B.R."/>
            <person name="Toner B.M."/>
            <person name="Anantharaman K."/>
            <person name="Breier J.A."/>
            <person name="Dick G.J."/>
            <person name="Li M."/>
        </authorList>
    </citation>
    <scope>NUCLEOTIDE SEQUENCE</scope>
    <source>
        <strain evidence="10">SZUA-1501</strain>
    </source>
</reference>
<keyword evidence="4" id="KW-0547">Nucleotide-binding</keyword>
<evidence type="ECO:0000256" key="1">
    <source>
        <dbReference type="ARBA" id="ARBA00012513"/>
    </source>
</evidence>
<evidence type="ECO:0000256" key="4">
    <source>
        <dbReference type="ARBA" id="ARBA00022741"/>
    </source>
</evidence>
<keyword evidence="2" id="KW-0723">Serine/threonine-protein kinase</keyword>
<dbReference type="Proteomes" id="UP000606463">
    <property type="component" value="Unassembled WGS sequence"/>
</dbReference>
<keyword evidence="3" id="KW-0808">Transferase</keyword>
<dbReference type="Gene3D" id="3.30.200.20">
    <property type="entry name" value="Phosphorylase Kinase, domain 1"/>
    <property type="match status" value="1"/>
</dbReference>
<gene>
    <name evidence="10" type="ORF">EYH37_02620</name>
</gene>
<dbReference type="InterPro" id="IPR011009">
    <property type="entry name" value="Kinase-like_dom_sf"/>
</dbReference>
<dbReference type="EC" id="2.7.11.1" evidence="1"/>
<dbReference type="Pfam" id="PF01163">
    <property type="entry name" value="RIO1"/>
    <property type="match status" value="1"/>
</dbReference>
<comment type="caution">
    <text evidence="10">The sequence shown here is derived from an EMBL/GenBank/DDBJ whole genome shotgun (WGS) entry which is preliminary data.</text>
</comment>
<sequence length="194" mass="22909">MRFKELKKIKRLEKFAEGYRGVIYIYTEGEKKYVVKVPSEDNLIKAFRKEAKILKFLNEKGVSFVPKLTFVGEDFLVYEFIEGIPFKKVQNRIEENKKRYYLKKILLSAYILDCFGVFKDEFQRPFTNILVSGKKVFLLDFERGLLNKKWKNVPQYLQFLTAVGVIDRQTSIELGKSYKKNPKGVIRKLLKLLS</sequence>
<keyword evidence="6" id="KW-0067">ATP-binding</keyword>
<proteinExistence type="predicted"/>
<accession>A0A9D0YPS0</accession>
<evidence type="ECO:0000313" key="11">
    <source>
        <dbReference type="Proteomes" id="UP000606463"/>
    </source>
</evidence>
<dbReference type="InterPro" id="IPR018934">
    <property type="entry name" value="RIO_dom"/>
</dbReference>
<feature type="domain" description="RIO-type" evidence="9">
    <location>
        <begin position="40"/>
        <end position="141"/>
    </location>
</feature>
<comment type="catalytic activity">
    <reaction evidence="7">
        <text>L-threonyl-[protein] + ATP = O-phospho-L-threonyl-[protein] + ADP + H(+)</text>
        <dbReference type="Rhea" id="RHEA:46608"/>
        <dbReference type="Rhea" id="RHEA-COMP:11060"/>
        <dbReference type="Rhea" id="RHEA-COMP:11605"/>
        <dbReference type="ChEBI" id="CHEBI:15378"/>
        <dbReference type="ChEBI" id="CHEBI:30013"/>
        <dbReference type="ChEBI" id="CHEBI:30616"/>
        <dbReference type="ChEBI" id="CHEBI:61977"/>
        <dbReference type="ChEBI" id="CHEBI:456216"/>
        <dbReference type="EC" id="2.7.11.1"/>
    </reaction>
</comment>